<dbReference type="PIRSF" id="PIRSF039012">
    <property type="entry name" value="ASP"/>
    <property type="match status" value="1"/>
</dbReference>
<evidence type="ECO:0000256" key="4">
    <source>
        <dbReference type="ARBA" id="ARBA00022833"/>
    </source>
</evidence>
<dbReference type="SUPFAM" id="SSF53187">
    <property type="entry name" value="Zn-dependent exopeptidases"/>
    <property type="match status" value="1"/>
</dbReference>
<keyword evidence="7" id="KW-1185">Reference proteome</keyword>
<organism evidence="6 7">
    <name type="scientific">Bremerella alba</name>
    <dbReference type="NCBI Taxonomy" id="980252"/>
    <lineage>
        <taxon>Bacteria</taxon>
        <taxon>Pseudomonadati</taxon>
        <taxon>Planctomycetota</taxon>
        <taxon>Planctomycetia</taxon>
        <taxon>Pirellulales</taxon>
        <taxon>Pirellulaceae</taxon>
        <taxon>Bremerella</taxon>
    </lineage>
</organism>
<evidence type="ECO:0000259" key="5">
    <source>
        <dbReference type="Pfam" id="PF24827"/>
    </source>
</evidence>
<dbReference type="Proteomes" id="UP000551616">
    <property type="component" value="Unassembled WGS sequence"/>
</dbReference>
<reference evidence="6 7" key="1">
    <citation type="submission" date="2020-05" db="EMBL/GenBank/DDBJ databases">
        <title>Bremerella alba sp. nov., a novel planctomycete isolated from the surface of the macroalga Fucus spiralis.</title>
        <authorList>
            <person name="Godinho O."/>
            <person name="Botelho R."/>
            <person name="Albuquerque L."/>
            <person name="Wiegand S."/>
            <person name="Da Costa M.S."/>
            <person name="Lobo-Da-Cunha A."/>
            <person name="Jogler C."/>
            <person name="Lage O.M."/>
        </authorList>
    </citation>
    <scope>NUCLEOTIDE SEQUENCE [LARGE SCALE GENOMIC DNA]</scope>
    <source>
        <strain evidence="6 7">FF15</strain>
    </source>
</reference>
<keyword evidence="2" id="KW-0479">Metal-binding</keyword>
<keyword evidence="4" id="KW-0862">Zinc</keyword>
<dbReference type="PANTHER" id="PTHR37326">
    <property type="entry name" value="BLL3975 PROTEIN"/>
    <property type="match status" value="1"/>
</dbReference>
<dbReference type="PANTHER" id="PTHR37326:SF1">
    <property type="entry name" value="BLL3975 PROTEIN"/>
    <property type="match status" value="1"/>
</dbReference>
<dbReference type="RefSeq" id="WP_207399034.1">
    <property type="nucleotide sequence ID" value="NZ_JABRWO010000018.1"/>
</dbReference>
<evidence type="ECO:0000313" key="6">
    <source>
        <dbReference type="EMBL" id="MBA2117659.1"/>
    </source>
</evidence>
<dbReference type="EC" id="3.5.1.125" evidence="6"/>
<evidence type="ECO:0000313" key="7">
    <source>
        <dbReference type="Proteomes" id="UP000551616"/>
    </source>
</evidence>
<feature type="domain" description="Succinylglutamate desuccinylase/Aspartoacylase catalytic" evidence="5">
    <location>
        <begin position="23"/>
        <end position="208"/>
    </location>
</feature>
<evidence type="ECO:0000256" key="1">
    <source>
        <dbReference type="ARBA" id="ARBA00001947"/>
    </source>
</evidence>
<evidence type="ECO:0000256" key="3">
    <source>
        <dbReference type="ARBA" id="ARBA00022801"/>
    </source>
</evidence>
<dbReference type="InterPro" id="IPR055438">
    <property type="entry name" value="AstE_AspA_cat"/>
</dbReference>
<comment type="caution">
    <text evidence="6">The sequence shown here is derived from an EMBL/GenBank/DDBJ whole genome shotgun (WGS) entry which is preliminary data.</text>
</comment>
<dbReference type="Gene3D" id="3.40.630.10">
    <property type="entry name" value="Zn peptidases"/>
    <property type="match status" value="1"/>
</dbReference>
<proteinExistence type="predicted"/>
<dbReference type="GO" id="GO:0046872">
    <property type="term" value="F:metal ion binding"/>
    <property type="evidence" value="ECO:0007669"/>
    <property type="project" value="UniProtKB-KW"/>
</dbReference>
<dbReference type="Pfam" id="PF24827">
    <property type="entry name" value="AstE_AspA_cat"/>
    <property type="match status" value="1"/>
</dbReference>
<dbReference type="EMBL" id="JABRWO010000018">
    <property type="protein sequence ID" value="MBA2117659.1"/>
    <property type="molecule type" value="Genomic_DNA"/>
</dbReference>
<protein>
    <submittedName>
        <fullName evidence="6">N-alpha-acetyl-L-2,4-diaminobutyric acid deacetylase</fullName>
        <ecNumber evidence="6">3.5.1.125</ecNumber>
    </submittedName>
</protein>
<evidence type="ECO:0000256" key="2">
    <source>
        <dbReference type="ARBA" id="ARBA00022723"/>
    </source>
</evidence>
<sequence>MPSVDEGLNQMTVPRITIQGNQDGPTLLIIAGIHGDEYESIEAVHRLAEMVDQSALVGKVVLVPIANRPAFSRQSRIGDDALDLARTFPGHAEGTSTQQIAFELTRLIEEADFLIDLHTGGQALEIAPLVGYMLVADQTVLDRQRRMAQAFGLPIIWGTTPQLEGRSLSAARDAGVTAIYAEWGGGGGCQQAGVEAYIAGCLRVLAAIEMLPGHVESQEERPFVVEDDREQSGHLQRNYPSPHAGLYRALIDLQASVLPGDELGYLLDVDTLQKTVIRSSQSGQLITRRILPAVNPGDCLAVILENAELQ</sequence>
<dbReference type="AlphaFoldDB" id="A0A7V8V9W9"/>
<dbReference type="GO" id="GO:0016788">
    <property type="term" value="F:hydrolase activity, acting on ester bonds"/>
    <property type="evidence" value="ECO:0007669"/>
    <property type="project" value="InterPro"/>
</dbReference>
<gene>
    <name evidence="6" type="primary">doeB_2</name>
    <name evidence="6" type="ORF">HOV93_48600</name>
</gene>
<accession>A0A7V8V9W9</accession>
<dbReference type="InterPro" id="IPR053138">
    <property type="entry name" value="N-alpha-Ac-DABA_deacetylase"/>
</dbReference>
<keyword evidence="3 6" id="KW-0378">Hydrolase</keyword>
<name>A0A7V8V9W9_9BACT</name>
<dbReference type="GO" id="GO:0016811">
    <property type="term" value="F:hydrolase activity, acting on carbon-nitrogen (but not peptide) bonds, in linear amides"/>
    <property type="evidence" value="ECO:0007669"/>
    <property type="project" value="InterPro"/>
</dbReference>
<dbReference type="InterPro" id="IPR043795">
    <property type="entry name" value="N-alpha-Ac-DABA-like"/>
</dbReference>
<comment type="cofactor">
    <cofactor evidence="1">
        <name>Zn(2+)</name>
        <dbReference type="ChEBI" id="CHEBI:29105"/>
    </cofactor>
</comment>